<organism evidence="4 5">
    <name type="scientific">Candidatus Amesbacteria bacterium GW2011_GWA2_42_12</name>
    <dbReference type="NCBI Taxonomy" id="1618356"/>
    <lineage>
        <taxon>Bacteria</taxon>
        <taxon>Candidatus Amesiibacteriota</taxon>
    </lineage>
</organism>
<dbReference type="Pfam" id="PF19077">
    <property type="entry name" value="Big_13"/>
    <property type="match status" value="1"/>
</dbReference>
<feature type="transmembrane region" description="Helical" evidence="1">
    <location>
        <begin position="408"/>
        <end position="425"/>
    </location>
</feature>
<sequence>MKKAELTIPTILGILVLMAGLISGVYFLRSPLRTLVGASAEETPQEVKIVNTTDISFVVSWITDISTSGFIQYNEAGKNPNLTVSDDRDLEKGSIGNYFTHFVTVRGLKPATKYNFKIGSGSKLYEAGTGVTLLNPPPANVAYGQILTSAGDPAEGAIVYLNMVGIDPQATLVKSSGTWAIPISTARTADLTSFASYDKQNSKLDIFVQGADAGTKSLSVTTASIAPVQVITLGSTDITDTISPTPIPVADNPDSKFSATAINPVVEATAAGQLLILTPQTNEKINTSRPEIIGKGPAKSTVTIKIHSNEVITQTVQTDSQGNFSYSVPADLSPGEHTITISTLINGVIKMVTKTFTVEAAGESVIPAKSATPSASIKPSPIPTVPPRVVIPSTESGTPASGDLTPTLFLLILGAGLTMSGLFAYKRIN</sequence>
<keyword evidence="1" id="KW-1133">Transmembrane helix</keyword>
<dbReference type="AlphaFoldDB" id="A0A0G0Y948"/>
<keyword evidence="1" id="KW-0472">Membrane</keyword>
<accession>A0A0G0Y948</accession>
<evidence type="ECO:0000313" key="5">
    <source>
        <dbReference type="Proteomes" id="UP000034160"/>
    </source>
</evidence>
<evidence type="ECO:0000259" key="2">
    <source>
        <dbReference type="Pfam" id="PF16656"/>
    </source>
</evidence>
<name>A0A0G0Y948_9BACT</name>
<feature type="domain" description="Bacterial Ig-like" evidence="3">
    <location>
        <begin position="280"/>
        <end position="342"/>
    </location>
</feature>
<proteinExistence type="predicted"/>
<keyword evidence="1" id="KW-0812">Transmembrane</keyword>
<gene>
    <name evidence="4" type="ORF">UU93_C0001G0066</name>
</gene>
<evidence type="ECO:0000313" key="4">
    <source>
        <dbReference type="EMBL" id="KKS33235.1"/>
    </source>
</evidence>
<dbReference type="InterPro" id="IPR015914">
    <property type="entry name" value="PAPs_N"/>
</dbReference>
<dbReference type="Gene3D" id="2.60.40.380">
    <property type="entry name" value="Purple acid phosphatase-like, N-terminal"/>
    <property type="match status" value="1"/>
</dbReference>
<dbReference type="InterPro" id="IPR008963">
    <property type="entry name" value="Purple_acid_Pase-like_N"/>
</dbReference>
<dbReference type="InterPro" id="IPR044016">
    <property type="entry name" value="Big_13"/>
</dbReference>
<dbReference type="Proteomes" id="UP000034160">
    <property type="component" value="Unassembled WGS sequence"/>
</dbReference>
<dbReference type="GO" id="GO:0046872">
    <property type="term" value="F:metal ion binding"/>
    <property type="evidence" value="ECO:0007669"/>
    <property type="project" value="InterPro"/>
</dbReference>
<comment type="caution">
    <text evidence="4">The sequence shown here is derived from an EMBL/GenBank/DDBJ whole genome shotgun (WGS) entry which is preliminary data.</text>
</comment>
<evidence type="ECO:0000259" key="3">
    <source>
        <dbReference type="Pfam" id="PF19077"/>
    </source>
</evidence>
<evidence type="ECO:0008006" key="6">
    <source>
        <dbReference type="Google" id="ProtNLM"/>
    </source>
</evidence>
<dbReference type="Pfam" id="PF16656">
    <property type="entry name" value="Pur_ac_phosph_N"/>
    <property type="match status" value="1"/>
</dbReference>
<feature type="domain" description="Purple acid phosphatase N-terminal" evidence="2">
    <location>
        <begin position="44"/>
        <end position="122"/>
    </location>
</feature>
<reference evidence="4 5" key="1">
    <citation type="journal article" date="2015" name="Nature">
        <title>rRNA introns, odd ribosomes, and small enigmatic genomes across a large radiation of phyla.</title>
        <authorList>
            <person name="Brown C.T."/>
            <person name="Hug L.A."/>
            <person name="Thomas B.C."/>
            <person name="Sharon I."/>
            <person name="Castelle C.J."/>
            <person name="Singh A."/>
            <person name="Wilkins M.J."/>
            <person name="Williams K.H."/>
            <person name="Banfield J.F."/>
        </authorList>
    </citation>
    <scope>NUCLEOTIDE SEQUENCE [LARGE SCALE GENOMIC DNA]</scope>
</reference>
<feature type="transmembrane region" description="Helical" evidence="1">
    <location>
        <begin position="7"/>
        <end position="28"/>
    </location>
</feature>
<dbReference type="SUPFAM" id="SSF49363">
    <property type="entry name" value="Purple acid phosphatase, N-terminal domain"/>
    <property type="match status" value="1"/>
</dbReference>
<dbReference type="GO" id="GO:0003993">
    <property type="term" value="F:acid phosphatase activity"/>
    <property type="evidence" value="ECO:0007669"/>
    <property type="project" value="InterPro"/>
</dbReference>
<dbReference type="STRING" id="1618356.UU93_C0001G0066"/>
<dbReference type="InterPro" id="IPR013783">
    <property type="entry name" value="Ig-like_fold"/>
</dbReference>
<dbReference type="Gene3D" id="2.60.40.10">
    <property type="entry name" value="Immunoglobulins"/>
    <property type="match status" value="1"/>
</dbReference>
<protein>
    <recommendedName>
        <fullName evidence="6">Fibronectin type-III domain-containing protein</fullName>
    </recommendedName>
</protein>
<dbReference type="EMBL" id="LCCN01000001">
    <property type="protein sequence ID" value="KKS33235.1"/>
    <property type="molecule type" value="Genomic_DNA"/>
</dbReference>
<evidence type="ECO:0000256" key="1">
    <source>
        <dbReference type="SAM" id="Phobius"/>
    </source>
</evidence>